<sequence length="232" mass="24995">MNILIIDSATEYCSCALATEKDVLSLGQLAPRQHTELILPMIDQLLAQAELMPQQLTTVAFGCGPGSFTGLRIACGVAQGIAYAVDLPLLAISDLAALAQAAHEQHHASHVVAALDARMSQIYWGAYQFDEKDKIARLCGEEKVSQAQHVVIPSLAAADETSWLGTGSGWAAYATELQQTIARQGKIISAYFGETFPHASHMVPLARFAAAQGQFLSPELASPTYLRDWTLR</sequence>
<dbReference type="GO" id="GO:0002949">
    <property type="term" value="P:tRNA threonylcarbamoyladenosine modification"/>
    <property type="evidence" value="ECO:0007669"/>
    <property type="project" value="InterPro"/>
</dbReference>
<evidence type="ECO:0000256" key="2">
    <source>
        <dbReference type="ARBA" id="ARBA00019012"/>
    </source>
</evidence>
<dbReference type="Pfam" id="PF00814">
    <property type="entry name" value="TsaD"/>
    <property type="match status" value="1"/>
</dbReference>
<comment type="caution">
    <text evidence="5">The sequence shown here is derived from an EMBL/GenBank/DDBJ whole genome shotgun (WGS) entry which is preliminary data.</text>
</comment>
<dbReference type="SUPFAM" id="SSF53067">
    <property type="entry name" value="Actin-like ATPase domain"/>
    <property type="match status" value="2"/>
</dbReference>
<dbReference type="Proteomes" id="UP000194798">
    <property type="component" value="Unassembled WGS sequence"/>
</dbReference>
<dbReference type="GO" id="GO:0016740">
    <property type="term" value="F:transferase activity"/>
    <property type="evidence" value="ECO:0007669"/>
    <property type="project" value="UniProtKB-KW"/>
</dbReference>
<evidence type="ECO:0000256" key="3">
    <source>
        <dbReference type="ARBA" id="ARBA00032446"/>
    </source>
</evidence>
<evidence type="ECO:0000256" key="1">
    <source>
        <dbReference type="ARBA" id="ARBA00010493"/>
    </source>
</evidence>
<dbReference type="AlphaFoldDB" id="A0A251X6E0"/>
<protein>
    <recommendedName>
        <fullName evidence="2">tRNA threonylcarbamoyladenosine biosynthesis protein TsaB</fullName>
    </recommendedName>
    <alternativeName>
        <fullName evidence="3">t(6)A37 threonylcarbamoyladenosine biosynthesis protein TsaB</fullName>
    </alternativeName>
</protein>
<dbReference type="Gene3D" id="3.30.420.40">
    <property type="match status" value="2"/>
</dbReference>
<dbReference type="CDD" id="cd24032">
    <property type="entry name" value="ASKHA_NBD_TsaB"/>
    <property type="match status" value="1"/>
</dbReference>
<feature type="domain" description="Gcp-like" evidence="4">
    <location>
        <begin position="29"/>
        <end position="213"/>
    </location>
</feature>
<evidence type="ECO:0000259" key="4">
    <source>
        <dbReference type="Pfam" id="PF00814"/>
    </source>
</evidence>
<keyword evidence="5" id="KW-0808">Transferase</keyword>
<dbReference type="EMBL" id="MSLT01000019">
    <property type="protein sequence ID" value="OUD12934.1"/>
    <property type="molecule type" value="Genomic_DNA"/>
</dbReference>
<evidence type="ECO:0000313" key="6">
    <source>
        <dbReference type="Proteomes" id="UP000194798"/>
    </source>
</evidence>
<dbReference type="GO" id="GO:0005829">
    <property type="term" value="C:cytosol"/>
    <property type="evidence" value="ECO:0007669"/>
    <property type="project" value="TreeGrafter"/>
</dbReference>
<dbReference type="PANTHER" id="PTHR11735">
    <property type="entry name" value="TRNA N6-ADENOSINE THREONYLCARBAMOYLTRANSFERASE"/>
    <property type="match status" value="1"/>
</dbReference>
<keyword evidence="6" id="KW-1185">Reference proteome</keyword>
<accession>A0A251X6E0</accession>
<dbReference type="NCBIfam" id="TIGR03725">
    <property type="entry name" value="T6A_YeaZ"/>
    <property type="match status" value="1"/>
</dbReference>
<evidence type="ECO:0000313" key="5">
    <source>
        <dbReference type="EMBL" id="OUD12934.1"/>
    </source>
</evidence>
<dbReference type="InterPro" id="IPR000905">
    <property type="entry name" value="Gcp-like_dom"/>
</dbReference>
<dbReference type="RefSeq" id="WP_086488875.1">
    <property type="nucleotide sequence ID" value="NZ_MSLT01000019.1"/>
</dbReference>
<dbReference type="PANTHER" id="PTHR11735:SF11">
    <property type="entry name" value="TRNA THREONYLCARBAMOYLADENOSINE BIOSYNTHESIS PROTEIN TSAB"/>
    <property type="match status" value="1"/>
</dbReference>
<dbReference type="InterPro" id="IPR022496">
    <property type="entry name" value="T6A_TsaB"/>
</dbReference>
<comment type="similarity">
    <text evidence="1">Belongs to the KAE1 / TsaD family. TsaB subfamily.</text>
</comment>
<gene>
    <name evidence="5" type="ORF">TPSD3_12405</name>
</gene>
<dbReference type="OrthoDB" id="9809995at2"/>
<dbReference type="InterPro" id="IPR043129">
    <property type="entry name" value="ATPase_NBD"/>
</dbReference>
<name>A0A251X6E0_9GAMM</name>
<reference evidence="5 6" key="1">
    <citation type="submission" date="2016-12" db="EMBL/GenBank/DDBJ databases">
        <title>Thioflexothrix psekupsii D3 genome sequencing and assembly.</title>
        <authorList>
            <person name="Fomenkov A."/>
            <person name="Vincze T."/>
            <person name="Grabovich M."/>
            <person name="Anton B.P."/>
            <person name="Dubinina G."/>
            <person name="Orlova M."/>
            <person name="Belousova E."/>
            <person name="Roberts R.J."/>
        </authorList>
    </citation>
    <scope>NUCLEOTIDE SEQUENCE [LARGE SCALE GENOMIC DNA]</scope>
    <source>
        <strain evidence="5">D3</strain>
    </source>
</reference>
<proteinExistence type="inferred from homology"/>
<organism evidence="5 6">
    <name type="scientific">Thioflexithrix psekupsensis</name>
    <dbReference type="NCBI Taxonomy" id="1570016"/>
    <lineage>
        <taxon>Bacteria</taxon>
        <taxon>Pseudomonadati</taxon>
        <taxon>Pseudomonadota</taxon>
        <taxon>Gammaproteobacteria</taxon>
        <taxon>Thiotrichales</taxon>
        <taxon>Thioflexithrix</taxon>
    </lineage>
</organism>